<evidence type="ECO:0000259" key="5">
    <source>
        <dbReference type="Pfam" id="PF01266"/>
    </source>
</evidence>
<dbReference type="SUPFAM" id="SSF54373">
    <property type="entry name" value="FAD-linked reductases, C-terminal domain"/>
    <property type="match status" value="1"/>
</dbReference>
<keyword evidence="4" id="KW-0560">Oxidoreductase</keyword>
<proteinExistence type="inferred from homology"/>
<dbReference type="InterPro" id="IPR036188">
    <property type="entry name" value="FAD/NAD-bd_sf"/>
</dbReference>
<evidence type="ECO:0000313" key="7">
    <source>
        <dbReference type="Proteomes" id="UP000307244"/>
    </source>
</evidence>
<evidence type="ECO:0000256" key="2">
    <source>
        <dbReference type="ARBA" id="ARBA00009410"/>
    </source>
</evidence>
<dbReference type="RefSeq" id="WP_136834376.1">
    <property type="nucleotide sequence ID" value="NZ_SWBQ01000001.1"/>
</dbReference>
<keyword evidence="3" id="KW-0285">Flavoprotein</keyword>
<dbReference type="Gene3D" id="3.30.9.10">
    <property type="entry name" value="D-Amino Acid Oxidase, subunit A, domain 2"/>
    <property type="match status" value="1"/>
</dbReference>
<comment type="cofactor">
    <cofactor evidence="1">
        <name>FAD</name>
        <dbReference type="ChEBI" id="CHEBI:57692"/>
    </cofactor>
</comment>
<organism evidence="6 7">
    <name type="scientific">Pedobacter frigoris</name>
    <dbReference type="NCBI Taxonomy" id="2571272"/>
    <lineage>
        <taxon>Bacteria</taxon>
        <taxon>Pseudomonadati</taxon>
        <taxon>Bacteroidota</taxon>
        <taxon>Sphingobacteriia</taxon>
        <taxon>Sphingobacteriales</taxon>
        <taxon>Sphingobacteriaceae</taxon>
        <taxon>Pedobacter</taxon>
    </lineage>
</organism>
<sequence>MRAVVIGGGIIGLFSAYYLNREGYEVTIIDKGDLSANSSLGNLGMVVPSHFIPLASPGIVAKGLKWLTNSRSPFYIRPSLSLDLVSWGLKFVKNANQKKCDAAAPYLKDYNLFSKQLFQDLAKEPDFDFFYHQNGILMYYNTEEGEKEEVHVAKIAQDMGLDVGILSPSELQKLEPDQKLKVLGAAHYRCDAHLNPNLLNAQLRTYLISKGVKIIKNKKINGFEYRNDVISKAICDGEAFEADQFILSPGAWMKEVADLLHINIPMMPGKGYTFNVENKPEMKIPAILCEARVAITPMGDKIRFGGTMELGKMNAKVNMNRVEGIVNSIPKYFENIDLAMPDEKDVWYGFRPCSPDGLPYLGHAYQYKNLIIAGGHSMMGLSLAPATGKMVAELATNRKTTIDLRLFSPDRYN</sequence>
<dbReference type="Pfam" id="PF01266">
    <property type="entry name" value="DAO"/>
    <property type="match status" value="1"/>
</dbReference>
<comment type="caution">
    <text evidence="6">The sequence shown here is derived from an EMBL/GenBank/DDBJ whole genome shotgun (WGS) entry which is preliminary data.</text>
</comment>
<dbReference type="EMBL" id="SWBQ01000001">
    <property type="protein sequence ID" value="TKC08958.1"/>
    <property type="molecule type" value="Genomic_DNA"/>
</dbReference>
<evidence type="ECO:0000313" key="6">
    <source>
        <dbReference type="EMBL" id="TKC08958.1"/>
    </source>
</evidence>
<dbReference type="Proteomes" id="UP000307244">
    <property type="component" value="Unassembled WGS sequence"/>
</dbReference>
<dbReference type="Gene3D" id="3.50.50.60">
    <property type="entry name" value="FAD/NAD(P)-binding domain"/>
    <property type="match status" value="2"/>
</dbReference>
<name>A0A4U1CT97_9SPHI</name>
<evidence type="ECO:0000256" key="3">
    <source>
        <dbReference type="ARBA" id="ARBA00022630"/>
    </source>
</evidence>
<dbReference type="AlphaFoldDB" id="A0A4U1CT97"/>
<reference evidence="6 7" key="1">
    <citation type="submission" date="2019-04" db="EMBL/GenBank/DDBJ databases">
        <title>Pedobacter sp. RP-3-15 sp. nov., isolated from Arctic soil.</title>
        <authorList>
            <person name="Dahal R.H."/>
            <person name="Kim D.-U."/>
        </authorList>
    </citation>
    <scope>NUCLEOTIDE SEQUENCE [LARGE SCALE GENOMIC DNA]</scope>
    <source>
        <strain evidence="6 7">RP-3-15</strain>
    </source>
</reference>
<dbReference type="InterPro" id="IPR006076">
    <property type="entry name" value="FAD-dep_OxRdtase"/>
</dbReference>
<keyword evidence="7" id="KW-1185">Reference proteome</keyword>
<evidence type="ECO:0000256" key="1">
    <source>
        <dbReference type="ARBA" id="ARBA00001974"/>
    </source>
</evidence>
<dbReference type="SUPFAM" id="SSF51905">
    <property type="entry name" value="FAD/NAD(P)-binding domain"/>
    <property type="match status" value="1"/>
</dbReference>
<evidence type="ECO:0000256" key="4">
    <source>
        <dbReference type="ARBA" id="ARBA00023002"/>
    </source>
</evidence>
<feature type="domain" description="FAD dependent oxidoreductase" evidence="5">
    <location>
        <begin position="3"/>
        <end position="394"/>
    </location>
</feature>
<gene>
    <name evidence="6" type="ORF">FA047_02360</name>
</gene>
<dbReference type="GO" id="GO:0016491">
    <property type="term" value="F:oxidoreductase activity"/>
    <property type="evidence" value="ECO:0007669"/>
    <property type="project" value="UniProtKB-KW"/>
</dbReference>
<protein>
    <submittedName>
        <fullName evidence="6">FAD-dependent oxidoreductase</fullName>
    </submittedName>
</protein>
<dbReference type="PANTHER" id="PTHR13847:SF286">
    <property type="entry name" value="D-AMINO ACID DEHYDROGENASE"/>
    <property type="match status" value="1"/>
</dbReference>
<dbReference type="GO" id="GO:0005737">
    <property type="term" value="C:cytoplasm"/>
    <property type="evidence" value="ECO:0007669"/>
    <property type="project" value="TreeGrafter"/>
</dbReference>
<dbReference type="OrthoDB" id="9794226at2"/>
<comment type="similarity">
    <text evidence="2">Belongs to the DadA oxidoreductase family.</text>
</comment>
<accession>A0A4U1CT97</accession>
<dbReference type="PANTHER" id="PTHR13847">
    <property type="entry name" value="SARCOSINE DEHYDROGENASE-RELATED"/>
    <property type="match status" value="1"/>
</dbReference>